<feature type="region of interest" description="Disordered" evidence="1">
    <location>
        <begin position="67"/>
        <end position="87"/>
    </location>
</feature>
<dbReference type="AlphaFoldDB" id="A0AAE1A7S6"/>
<gene>
    <name evidence="2" type="ORF">RRG08_021443</name>
</gene>
<dbReference type="Proteomes" id="UP001283361">
    <property type="component" value="Unassembled WGS sequence"/>
</dbReference>
<comment type="caution">
    <text evidence="2">The sequence shown here is derived from an EMBL/GenBank/DDBJ whole genome shotgun (WGS) entry which is preliminary data.</text>
</comment>
<sequence>MLQIVAESVRWFGEYTNKAGKKKWWTERERWCLVQKLSAQVPSINIIDSKTVKFKVVLSPSTINQHHRLEDGKVQGGAQPKYHQSTS</sequence>
<evidence type="ECO:0000313" key="2">
    <source>
        <dbReference type="EMBL" id="KAK3781797.1"/>
    </source>
</evidence>
<name>A0AAE1A7S6_9GAST</name>
<evidence type="ECO:0000313" key="3">
    <source>
        <dbReference type="Proteomes" id="UP001283361"/>
    </source>
</evidence>
<evidence type="ECO:0000256" key="1">
    <source>
        <dbReference type="SAM" id="MobiDB-lite"/>
    </source>
</evidence>
<organism evidence="2 3">
    <name type="scientific">Elysia crispata</name>
    <name type="common">lettuce slug</name>
    <dbReference type="NCBI Taxonomy" id="231223"/>
    <lineage>
        <taxon>Eukaryota</taxon>
        <taxon>Metazoa</taxon>
        <taxon>Spiralia</taxon>
        <taxon>Lophotrochozoa</taxon>
        <taxon>Mollusca</taxon>
        <taxon>Gastropoda</taxon>
        <taxon>Heterobranchia</taxon>
        <taxon>Euthyneura</taxon>
        <taxon>Panpulmonata</taxon>
        <taxon>Sacoglossa</taxon>
        <taxon>Placobranchoidea</taxon>
        <taxon>Plakobranchidae</taxon>
        <taxon>Elysia</taxon>
    </lineage>
</organism>
<proteinExistence type="predicted"/>
<accession>A0AAE1A7S6</accession>
<dbReference type="EMBL" id="JAWDGP010002600">
    <property type="protein sequence ID" value="KAK3781797.1"/>
    <property type="molecule type" value="Genomic_DNA"/>
</dbReference>
<reference evidence="2" key="1">
    <citation type="journal article" date="2023" name="G3 (Bethesda)">
        <title>A reference genome for the long-term kleptoplast-retaining sea slug Elysia crispata morphotype clarki.</title>
        <authorList>
            <person name="Eastman K.E."/>
            <person name="Pendleton A.L."/>
            <person name="Shaikh M.A."/>
            <person name="Suttiyut T."/>
            <person name="Ogas R."/>
            <person name="Tomko P."/>
            <person name="Gavelis G."/>
            <person name="Widhalm J.R."/>
            <person name="Wisecaver J.H."/>
        </authorList>
    </citation>
    <scope>NUCLEOTIDE SEQUENCE</scope>
    <source>
        <strain evidence="2">ECLA1</strain>
    </source>
</reference>
<keyword evidence="3" id="KW-1185">Reference proteome</keyword>
<protein>
    <submittedName>
        <fullName evidence="2">Uncharacterized protein</fullName>
    </submittedName>
</protein>